<evidence type="ECO:0008006" key="3">
    <source>
        <dbReference type="Google" id="ProtNLM"/>
    </source>
</evidence>
<dbReference type="RefSeq" id="WP_264733454.1">
    <property type="nucleotide sequence ID" value="NZ_JAPDNR010000001.1"/>
</dbReference>
<name>A0ABT3ISG2_9BACT</name>
<dbReference type="Proteomes" id="UP001207742">
    <property type="component" value="Unassembled WGS sequence"/>
</dbReference>
<dbReference type="EMBL" id="JAPDNS010000002">
    <property type="protein sequence ID" value="MCW3486639.1"/>
    <property type="molecule type" value="Genomic_DNA"/>
</dbReference>
<evidence type="ECO:0000313" key="1">
    <source>
        <dbReference type="EMBL" id="MCW3486639.1"/>
    </source>
</evidence>
<reference evidence="1 2" key="1">
    <citation type="submission" date="2022-10" db="EMBL/GenBank/DDBJ databases">
        <title>Chitinophaga nivalis PC15 sp. nov., isolated from Pyeongchang county, South Korea.</title>
        <authorList>
            <person name="Trinh H.N."/>
        </authorList>
    </citation>
    <scope>NUCLEOTIDE SEQUENCE [LARGE SCALE GENOMIC DNA]</scope>
    <source>
        <strain evidence="1 2">PC14</strain>
    </source>
</reference>
<evidence type="ECO:0000313" key="2">
    <source>
        <dbReference type="Proteomes" id="UP001207742"/>
    </source>
</evidence>
<sequence>MSALDTSVDYLLYGSTTDKANAALYDAEVIQYFKEIETLPGEDKTALLRIIAFIRDTKTKQTYTR</sequence>
<protein>
    <recommendedName>
        <fullName evidence="3">XRE family transcriptional regulator</fullName>
    </recommendedName>
</protein>
<gene>
    <name evidence="1" type="ORF">OL497_22240</name>
</gene>
<comment type="caution">
    <text evidence="1">The sequence shown here is derived from an EMBL/GenBank/DDBJ whole genome shotgun (WGS) entry which is preliminary data.</text>
</comment>
<keyword evidence="2" id="KW-1185">Reference proteome</keyword>
<proteinExistence type="predicted"/>
<accession>A0ABT3ISG2</accession>
<organism evidence="1 2">
    <name type="scientific">Chitinophaga nivalis</name>
    <dbReference type="NCBI Taxonomy" id="2991709"/>
    <lineage>
        <taxon>Bacteria</taxon>
        <taxon>Pseudomonadati</taxon>
        <taxon>Bacteroidota</taxon>
        <taxon>Chitinophagia</taxon>
        <taxon>Chitinophagales</taxon>
        <taxon>Chitinophagaceae</taxon>
        <taxon>Chitinophaga</taxon>
    </lineage>
</organism>